<dbReference type="SUPFAM" id="SSF88946">
    <property type="entry name" value="Sigma2 domain of RNA polymerase sigma factors"/>
    <property type="match status" value="1"/>
</dbReference>
<protein>
    <submittedName>
        <fullName evidence="8">RNA polymerase sigma factor RpoE</fullName>
    </submittedName>
</protein>
<evidence type="ECO:0000256" key="2">
    <source>
        <dbReference type="ARBA" id="ARBA00023015"/>
    </source>
</evidence>
<evidence type="ECO:0000256" key="5">
    <source>
        <dbReference type="ARBA" id="ARBA00023163"/>
    </source>
</evidence>
<dbReference type="NCBIfam" id="TIGR02937">
    <property type="entry name" value="sigma70-ECF"/>
    <property type="match status" value="1"/>
</dbReference>
<dbReference type="InterPro" id="IPR013249">
    <property type="entry name" value="RNA_pol_sigma70_r4_t2"/>
</dbReference>
<dbReference type="KEGG" id="llu:AKJ09_00530"/>
<dbReference type="InterPro" id="IPR013325">
    <property type="entry name" value="RNA_pol_sigma_r2"/>
</dbReference>
<dbReference type="InterPro" id="IPR036388">
    <property type="entry name" value="WH-like_DNA-bd_sf"/>
</dbReference>
<proteinExistence type="inferred from homology"/>
<name>A0A0K1PKE9_9BACT</name>
<dbReference type="GO" id="GO:0006352">
    <property type="term" value="P:DNA-templated transcription initiation"/>
    <property type="evidence" value="ECO:0007669"/>
    <property type="project" value="InterPro"/>
</dbReference>
<keyword evidence="3" id="KW-0731">Sigma factor</keyword>
<dbReference type="GO" id="GO:0003677">
    <property type="term" value="F:DNA binding"/>
    <property type="evidence" value="ECO:0007669"/>
    <property type="project" value="UniProtKB-KW"/>
</dbReference>
<dbReference type="GO" id="GO:0016987">
    <property type="term" value="F:sigma factor activity"/>
    <property type="evidence" value="ECO:0007669"/>
    <property type="project" value="UniProtKB-KW"/>
</dbReference>
<gene>
    <name evidence="8" type="ORF">AKJ09_00530</name>
</gene>
<dbReference type="AlphaFoldDB" id="A0A0K1PKE9"/>
<organism evidence="8 9">
    <name type="scientific">Labilithrix luteola</name>
    <dbReference type="NCBI Taxonomy" id="1391654"/>
    <lineage>
        <taxon>Bacteria</taxon>
        <taxon>Pseudomonadati</taxon>
        <taxon>Myxococcota</taxon>
        <taxon>Polyangia</taxon>
        <taxon>Polyangiales</taxon>
        <taxon>Labilitrichaceae</taxon>
        <taxon>Labilithrix</taxon>
    </lineage>
</organism>
<dbReference type="EMBL" id="CP012333">
    <property type="protein sequence ID" value="AKU93866.1"/>
    <property type="molecule type" value="Genomic_DNA"/>
</dbReference>
<evidence type="ECO:0000313" key="8">
    <source>
        <dbReference type="EMBL" id="AKU93866.1"/>
    </source>
</evidence>
<dbReference type="InterPro" id="IPR014284">
    <property type="entry name" value="RNA_pol_sigma-70_dom"/>
</dbReference>
<feature type="domain" description="RNA polymerase sigma factor 70 region 4 type 2" evidence="7">
    <location>
        <begin position="88"/>
        <end position="138"/>
    </location>
</feature>
<reference evidence="8 9" key="1">
    <citation type="submission" date="2015-08" db="EMBL/GenBank/DDBJ databases">
        <authorList>
            <person name="Babu N.S."/>
            <person name="Beckwith C.J."/>
            <person name="Beseler K.G."/>
            <person name="Brison A."/>
            <person name="Carone J.V."/>
            <person name="Caskin T.P."/>
            <person name="Diamond M."/>
            <person name="Durham M.E."/>
            <person name="Foxe J.M."/>
            <person name="Go M."/>
            <person name="Henderson B.A."/>
            <person name="Jones I.B."/>
            <person name="McGettigan J.A."/>
            <person name="Micheletti S.J."/>
            <person name="Nasrallah M.E."/>
            <person name="Ortiz D."/>
            <person name="Piller C.R."/>
            <person name="Privatt S.R."/>
            <person name="Schneider S.L."/>
            <person name="Sharp S."/>
            <person name="Smith T.C."/>
            <person name="Stanton J.D."/>
            <person name="Ullery H.E."/>
            <person name="Wilson R.J."/>
            <person name="Serrano M.G."/>
            <person name="Buck G."/>
            <person name="Lee V."/>
            <person name="Wang Y."/>
            <person name="Carvalho R."/>
            <person name="Voegtly L."/>
            <person name="Shi R."/>
            <person name="Duckworth R."/>
            <person name="Johnson A."/>
            <person name="Loviza R."/>
            <person name="Walstead R."/>
            <person name="Shah Z."/>
            <person name="Kiflezghi M."/>
            <person name="Wade K."/>
            <person name="Ball S.L."/>
            <person name="Bradley K.W."/>
            <person name="Asai D.J."/>
            <person name="Bowman C.A."/>
            <person name="Russell D.A."/>
            <person name="Pope W.H."/>
            <person name="Jacobs-Sera D."/>
            <person name="Hendrix R.W."/>
            <person name="Hatfull G.F."/>
        </authorList>
    </citation>
    <scope>NUCLEOTIDE SEQUENCE [LARGE SCALE GENOMIC DNA]</scope>
    <source>
        <strain evidence="8 9">DSM 27648</strain>
    </source>
</reference>
<dbReference type="Gene3D" id="1.10.10.10">
    <property type="entry name" value="Winged helix-like DNA-binding domain superfamily/Winged helix DNA-binding domain"/>
    <property type="match status" value="1"/>
</dbReference>
<dbReference type="Proteomes" id="UP000064967">
    <property type="component" value="Chromosome"/>
</dbReference>
<dbReference type="InterPro" id="IPR007627">
    <property type="entry name" value="RNA_pol_sigma70_r2"/>
</dbReference>
<feature type="domain" description="RNA polymerase sigma-70 region 2" evidence="6">
    <location>
        <begin position="3"/>
        <end position="60"/>
    </location>
</feature>
<dbReference type="Pfam" id="PF08281">
    <property type="entry name" value="Sigma70_r4_2"/>
    <property type="match status" value="1"/>
</dbReference>
<dbReference type="PANTHER" id="PTHR43133">
    <property type="entry name" value="RNA POLYMERASE ECF-TYPE SIGMA FACTO"/>
    <property type="match status" value="1"/>
</dbReference>
<comment type="similarity">
    <text evidence="1">Belongs to the sigma-70 factor family. ECF subfamily.</text>
</comment>
<evidence type="ECO:0000259" key="7">
    <source>
        <dbReference type="Pfam" id="PF08281"/>
    </source>
</evidence>
<accession>A0A0K1PKE9</accession>
<evidence type="ECO:0000256" key="3">
    <source>
        <dbReference type="ARBA" id="ARBA00023082"/>
    </source>
</evidence>
<evidence type="ECO:0000256" key="1">
    <source>
        <dbReference type="ARBA" id="ARBA00010641"/>
    </source>
</evidence>
<dbReference type="Gene3D" id="1.10.1740.10">
    <property type="match status" value="1"/>
</dbReference>
<dbReference type="Pfam" id="PF04542">
    <property type="entry name" value="Sigma70_r2"/>
    <property type="match status" value="1"/>
</dbReference>
<evidence type="ECO:0000259" key="6">
    <source>
        <dbReference type="Pfam" id="PF04542"/>
    </source>
</evidence>
<dbReference type="InterPro" id="IPR013324">
    <property type="entry name" value="RNA_pol_sigma_r3/r4-like"/>
</dbReference>
<dbReference type="InterPro" id="IPR039425">
    <property type="entry name" value="RNA_pol_sigma-70-like"/>
</dbReference>
<evidence type="ECO:0000256" key="4">
    <source>
        <dbReference type="ARBA" id="ARBA00023125"/>
    </source>
</evidence>
<dbReference type="STRING" id="1391654.AKJ09_00530"/>
<keyword evidence="2" id="KW-0805">Transcription regulation</keyword>
<keyword evidence="4" id="KW-0238">DNA-binding</keyword>
<dbReference type="SUPFAM" id="SSF88659">
    <property type="entry name" value="Sigma3 and sigma4 domains of RNA polymerase sigma factors"/>
    <property type="match status" value="1"/>
</dbReference>
<sequence length="154" mass="17885">MTLRRLGVREGDVEDVAQEVFVVVHRKLDSYDPADPARLWLFAICLRTASAYRRLARHRRQVQQDPEREVADSDPLADDLIAREQSRRLVLTALDSIELERRAVFVMHDLEEFSANQISETLSVPVNTVYSRLRRAREEFRKAIQRLRAAGDSR</sequence>
<evidence type="ECO:0000313" key="9">
    <source>
        <dbReference type="Proteomes" id="UP000064967"/>
    </source>
</evidence>
<keyword evidence="5" id="KW-0804">Transcription</keyword>
<dbReference type="PANTHER" id="PTHR43133:SF8">
    <property type="entry name" value="RNA POLYMERASE SIGMA FACTOR HI_1459-RELATED"/>
    <property type="match status" value="1"/>
</dbReference>
<keyword evidence="9" id="KW-1185">Reference proteome</keyword>